<accession>A0A1F7GCI1</accession>
<protein>
    <recommendedName>
        <fullName evidence="6">Fido domain-containing protein</fullName>
    </recommendedName>
</protein>
<evidence type="ECO:0000256" key="2">
    <source>
        <dbReference type="ARBA" id="ARBA00023163"/>
    </source>
</evidence>
<dbReference type="InterPro" id="IPR003812">
    <property type="entry name" value="Fido"/>
</dbReference>
<name>A0A1F7GCI1_9BACT</name>
<evidence type="ECO:0000256" key="3">
    <source>
        <dbReference type="PIRSR" id="PIRSR640198-1"/>
    </source>
</evidence>
<dbReference type="PANTHER" id="PTHR13504:SF38">
    <property type="entry name" value="FIDO DOMAIN-CONTAINING PROTEIN"/>
    <property type="match status" value="1"/>
</dbReference>
<evidence type="ECO:0000313" key="8">
    <source>
        <dbReference type="Proteomes" id="UP000178372"/>
    </source>
</evidence>
<evidence type="ECO:0000256" key="4">
    <source>
        <dbReference type="PIRSR" id="PIRSR640198-2"/>
    </source>
</evidence>
<dbReference type="Pfam" id="PF02661">
    <property type="entry name" value="Fic"/>
    <property type="match status" value="1"/>
</dbReference>
<dbReference type="Proteomes" id="UP000178372">
    <property type="component" value="Unassembled WGS sequence"/>
</dbReference>
<dbReference type="PANTHER" id="PTHR13504">
    <property type="entry name" value="FIDO DOMAIN-CONTAINING PROTEIN DDB_G0283145"/>
    <property type="match status" value="1"/>
</dbReference>
<dbReference type="EMBL" id="MFZF01000014">
    <property type="protein sequence ID" value="OGK16626.1"/>
    <property type="molecule type" value="Genomic_DNA"/>
</dbReference>
<dbReference type="PROSITE" id="PS51459">
    <property type="entry name" value="FIDO"/>
    <property type="match status" value="1"/>
</dbReference>
<keyword evidence="2" id="KW-0804">Transcription</keyword>
<dbReference type="Gene3D" id="1.10.3290.10">
    <property type="entry name" value="Fido-like domain"/>
    <property type="match status" value="1"/>
</dbReference>
<dbReference type="GO" id="GO:0005524">
    <property type="term" value="F:ATP binding"/>
    <property type="evidence" value="ECO:0007669"/>
    <property type="project" value="UniProtKB-KW"/>
</dbReference>
<dbReference type="GO" id="GO:0003700">
    <property type="term" value="F:DNA-binding transcription factor activity"/>
    <property type="evidence" value="ECO:0007669"/>
    <property type="project" value="InterPro"/>
</dbReference>
<organism evidence="7 8">
    <name type="scientific">Candidatus Roizmanbacteria bacterium RIFCSPHIGHO2_01_FULL_39_12b</name>
    <dbReference type="NCBI Taxonomy" id="1802030"/>
    <lineage>
        <taxon>Bacteria</taxon>
        <taxon>Candidatus Roizmaniibacteriota</taxon>
    </lineage>
</organism>
<keyword evidence="1" id="KW-0805">Transcription regulation</keyword>
<evidence type="ECO:0000256" key="1">
    <source>
        <dbReference type="ARBA" id="ARBA00023015"/>
    </source>
</evidence>
<keyword evidence="4" id="KW-0067">ATP-binding</keyword>
<evidence type="ECO:0000313" key="7">
    <source>
        <dbReference type="EMBL" id="OGK16626.1"/>
    </source>
</evidence>
<dbReference type="Gene3D" id="1.10.10.10">
    <property type="entry name" value="Winged helix-like DNA-binding domain superfamily/Winged helix DNA-binding domain"/>
    <property type="match status" value="1"/>
</dbReference>
<dbReference type="AlphaFoldDB" id="A0A1F7GCI1"/>
<feature type="active site" evidence="3">
    <location>
        <position position="190"/>
    </location>
</feature>
<feature type="binding site" evidence="4">
    <location>
        <begin position="194"/>
        <end position="201"/>
    </location>
    <ligand>
        <name>ATP</name>
        <dbReference type="ChEBI" id="CHEBI:30616"/>
    </ligand>
</feature>
<reference evidence="7 8" key="1">
    <citation type="journal article" date="2016" name="Nat. Commun.">
        <title>Thousands of microbial genomes shed light on interconnected biogeochemical processes in an aquifer system.</title>
        <authorList>
            <person name="Anantharaman K."/>
            <person name="Brown C.T."/>
            <person name="Hug L.A."/>
            <person name="Sharon I."/>
            <person name="Castelle C.J."/>
            <person name="Probst A.J."/>
            <person name="Thomas B.C."/>
            <person name="Singh A."/>
            <person name="Wilkins M.J."/>
            <person name="Karaoz U."/>
            <person name="Brodie E.L."/>
            <person name="Williams K.H."/>
            <person name="Hubbard S.S."/>
            <person name="Banfield J.F."/>
        </authorList>
    </citation>
    <scope>NUCLEOTIDE SEQUENCE [LARGE SCALE GENOMIC DNA]</scope>
</reference>
<gene>
    <name evidence="7" type="ORF">A2690_03360</name>
</gene>
<dbReference type="InterPro" id="IPR001034">
    <property type="entry name" value="DeoR_HTH"/>
</dbReference>
<dbReference type="InterPro" id="IPR040198">
    <property type="entry name" value="Fido_containing"/>
</dbReference>
<feature type="binding site" evidence="4">
    <location>
        <begin position="232"/>
        <end position="233"/>
    </location>
    <ligand>
        <name>ATP</name>
        <dbReference type="ChEBI" id="CHEBI:30616"/>
    </ligand>
</feature>
<keyword evidence="4" id="KW-0547">Nucleotide-binding</keyword>
<comment type="caution">
    <text evidence="7">The sequence shown here is derived from an EMBL/GenBank/DDBJ whole genome shotgun (WGS) entry which is preliminary data.</text>
</comment>
<feature type="domain" description="Fido" evidence="6">
    <location>
        <begin position="104"/>
        <end position="253"/>
    </location>
</feature>
<feature type="site" description="Important for autoinhibition of adenylyltransferase activity" evidence="5">
    <location>
        <position position="55"/>
    </location>
</feature>
<evidence type="ECO:0000256" key="5">
    <source>
        <dbReference type="PIRSR" id="PIRSR640198-3"/>
    </source>
</evidence>
<dbReference type="SUPFAM" id="SSF140931">
    <property type="entry name" value="Fic-like"/>
    <property type="match status" value="1"/>
</dbReference>
<dbReference type="InterPro" id="IPR036597">
    <property type="entry name" value="Fido-like_dom_sf"/>
</dbReference>
<proteinExistence type="predicted"/>
<sequence length="347" mass="40330">MFNPQYQITNNILKNIGQIEAAKEVIADAPLLPLWEKQFREDAIVRTAHHGTHVEGNQLNFTEAKNVLHGMDVIGRPRDVQEVINYRKTLSLIEDEFDRQVERITEALIKKIHKVVIANILPEEETGIYRTKSVIIRNSQTWEVTFRPPESIEVPFLMREFVYWLNKATDEEVHPVIKAGIAHHEVVRIHPFIDGNGRIARAMSTLILYLGNYDIRKFFSLEEYYDQDPISYYNFLQKGSVGDTTSWLEYFTLGVSIEFNRIKQKILKLSKDQTLKSRLGGKQIFLTERQVKVIEYIQQIGFLQNQSFKEIVKDVSEDTVLRDLKELVDHGIIRKVGKTKAARYVMV</sequence>
<dbReference type="Pfam" id="PF08220">
    <property type="entry name" value="HTH_DeoR"/>
    <property type="match status" value="1"/>
</dbReference>
<evidence type="ECO:0000259" key="6">
    <source>
        <dbReference type="PROSITE" id="PS51459"/>
    </source>
</evidence>
<dbReference type="InterPro" id="IPR036388">
    <property type="entry name" value="WH-like_DNA-bd_sf"/>
</dbReference>